<dbReference type="Gene3D" id="1.25.40.10">
    <property type="entry name" value="Tetratricopeptide repeat domain"/>
    <property type="match status" value="1"/>
</dbReference>
<dbReference type="AlphaFoldDB" id="A0A7J7DJF9"/>
<dbReference type="InParanoid" id="A0A7J7DJF9"/>
<comment type="caution">
    <text evidence="1">The sequence shown here is derived from an EMBL/GenBank/DDBJ whole genome shotgun (WGS) entry which is preliminary data.</text>
</comment>
<accession>A0A7J7DJF9</accession>
<gene>
    <name evidence="1" type="ORF">HS088_TW06G00666</name>
</gene>
<reference evidence="1 2" key="1">
    <citation type="journal article" date="2020" name="Nat. Commun.">
        <title>Genome of Tripterygium wilfordii and identification of cytochrome P450 involved in triptolide biosynthesis.</title>
        <authorList>
            <person name="Tu L."/>
            <person name="Su P."/>
            <person name="Zhang Z."/>
            <person name="Gao L."/>
            <person name="Wang J."/>
            <person name="Hu T."/>
            <person name="Zhou J."/>
            <person name="Zhang Y."/>
            <person name="Zhao Y."/>
            <person name="Liu Y."/>
            <person name="Song Y."/>
            <person name="Tong Y."/>
            <person name="Lu Y."/>
            <person name="Yang J."/>
            <person name="Xu C."/>
            <person name="Jia M."/>
            <person name="Peters R.J."/>
            <person name="Huang L."/>
            <person name="Gao W."/>
        </authorList>
    </citation>
    <scope>NUCLEOTIDE SEQUENCE [LARGE SCALE GENOMIC DNA]</scope>
    <source>
        <strain evidence="2">cv. XIE 37</strain>
        <tissue evidence="1">Leaf</tissue>
    </source>
</reference>
<evidence type="ECO:0000313" key="1">
    <source>
        <dbReference type="EMBL" id="KAF5746495.1"/>
    </source>
</evidence>
<dbReference type="InterPro" id="IPR044578">
    <property type="entry name" value="BIR6-like"/>
</dbReference>
<protein>
    <recommendedName>
        <fullName evidence="3">Pentatricopeptide repeat-containing protein</fullName>
    </recommendedName>
</protein>
<proteinExistence type="predicted"/>
<name>A0A7J7DJF9_TRIWF</name>
<dbReference type="GO" id="GO:0008380">
    <property type="term" value="P:RNA splicing"/>
    <property type="evidence" value="ECO:0007669"/>
    <property type="project" value="InterPro"/>
</dbReference>
<organism evidence="1 2">
    <name type="scientific">Tripterygium wilfordii</name>
    <name type="common">Thunder God vine</name>
    <dbReference type="NCBI Taxonomy" id="458696"/>
    <lineage>
        <taxon>Eukaryota</taxon>
        <taxon>Viridiplantae</taxon>
        <taxon>Streptophyta</taxon>
        <taxon>Embryophyta</taxon>
        <taxon>Tracheophyta</taxon>
        <taxon>Spermatophyta</taxon>
        <taxon>Magnoliopsida</taxon>
        <taxon>eudicotyledons</taxon>
        <taxon>Gunneridae</taxon>
        <taxon>Pentapetalae</taxon>
        <taxon>rosids</taxon>
        <taxon>fabids</taxon>
        <taxon>Celastrales</taxon>
        <taxon>Celastraceae</taxon>
        <taxon>Tripterygium</taxon>
    </lineage>
</organism>
<dbReference type="PANTHER" id="PTHR47003">
    <property type="entry name" value="OS01G0970900 PROTEIN"/>
    <property type="match status" value="1"/>
</dbReference>
<dbReference type="Proteomes" id="UP000593562">
    <property type="component" value="Unassembled WGS sequence"/>
</dbReference>
<evidence type="ECO:0008006" key="3">
    <source>
        <dbReference type="Google" id="ProtNLM"/>
    </source>
</evidence>
<dbReference type="EMBL" id="JAAARO010000006">
    <property type="protein sequence ID" value="KAF5746495.1"/>
    <property type="molecule type" value="Genomic_DNA"/>
</dbReference>
<dbReference type="PANTHER" id="PTHR47003:SF2">
    <property type="entry name" value="OS01G0970900 PROTEIN"/>
    <property type="match status" value="1"/>
</dbReference>
<sequence length="147" mass="17286">MLLPMLPQKPIGVLFLRWKFPILKELALFIKKRNSWAQKTSLILTFLRPEVYVGNSDDEVFQFLMHDQLCNAIPPSHDLIEKMLHCFKDDWKSALGIFRWAESSADYKHTPQAYDTMVDMLGKAKLVDRVKALLKEICRHTYHVWLI</sequence>
<dbReference type="InterPro" id="IPR011990">
    <property type="entry name" value="TPR-like_helical_dom_sf"/>
</dbReference>
<keyword evidence="2" id="KW-1185">Reference proteome</keyword>
<evidence type="ECO:0000313" key="2">
    <source>
        <dbReference type="Proteomes" id="UP000593562"/>
    </source>
</evidence>